<accession>A0AAV7SQU1</accession>
<feature type="region of interest" description="Disordered" evidence="1">
    <location>
        <begin position="1"/>
        <end position="45"/>
    </location>
</feature>
<comment type="caution">
    <text evidence="2">The sequence shown here is derived from an EMBL/GenBank/DDBJ whole genome shotgun (WGS) entry which is preliminary data.</text>
</comment>
<feature type="compositionally biased region" description="Low complexity" evidence="1">
    <location>
        <begin position="26"/>
        <end position="43"/>
    </location>
</feature>
<evidence type="ECO:0000256" key="1">
    <source>
        <dbReference type="SAM" id="MobiDB-lite"/>
    </source>
</evidence>
<dbReference type="EMBL" id="JANPWB010000008">
    <property type="protein sequence ID" value="KAJ1166361.1"/>
    <property type="molecule type" value="Genomic_DNA"/>
</dbReference>
<gene>
    <name evidence="2" type="ORF">NDU88_006765</name>
</gene>
<feature type="compositionally biased region" description="Basic residues" evidence="1">
    <location>
        <begin position="1"/>
        <end position="10"/>
    </location>
</feature>
<protein>
    <submittedName>
        <fullName evidence="2">Uncharacterized protein</fullName>
    </submittedName>
</protein>
<evidence type="ECO:0000313" key="2">
    <source>
        <dbReference type="EMBL" id="KAJ1166361.1"/>
    </source>
</evidence>
<reference evidence="2" key="1">
    <citation type="journal article" date="2022" name="bioRxiv">
        <title>Sequencing and chromosome-scale assembly of the giantPleurodeles waltlgenome.</title>
        <authorList>
            <person name="Brown T."/>
            <person name="Elewa A."/>
            <person name="Iarovenko S."/>
            <person name="Subramanian E."/>
            <person name="Araus A.J."/>
            <person name="Petzold A."/>
            <person name="Susuki M."/>
            <person name="Suzuki K.-i.T."/>
            <person name="Hayashi T."/>
            <person name="Toyoda A."/>
            <person name="Oliveira C."/>
            <person name="Osipova E."/>
            <person name="Leigh N.D."/>
            <person name="Simon A."/>
            <person name="Yun M.H."/>
        </authorList>
    </citation>
    <scope>NUCLEOTIDE SEQUENCE</scope>
    <source>
        <strain evidence="2">20211129_DDA</strain>
        <tissue evidence="2">Liver</tissue>
    </source>
</reference>
<name>A0AAV7SQU1_PLEWA</name>
<proteinExistence type="predicted"/>
<dbReference type="Proteomes" id="UP001066276">
    <property type="component" value="Chromosome 4_2"/>
</dbReference>
<sequence length="119" mass="12626">MHFNSRRCLKPPRSLGWRQRRSGTQPAKSGPPSSASSHRPGPALVKVREQSVSIPLSSQLTGSAAAEAVPLGGDMSTAAHSVNLPAPAMCGRFMEPIQGSSLNVDAFLLPHILFSLLRT</sequence>
<dbReference type="AlphaFoldDB" id="A0AAV7SQU1"/>
<organism evidence="2 3">
    <name type="scientific">Pleurodeles waltl</name>
    <name type="common">Iberian ribbed newt</name>
    <dbReference type="NCBI Taxonomy" id="8319"/>
    <lineage>
        <taxon>Eukaryota</taxon>
        <taxon>Metazoa</taxon>
        <taxon>Chordata</taxon>
        <taxon>Craniata</taxon>
        <taxon>Vertebrata</taxon>
        <taxon>Euteleostomi</taxon>
        <taxon>Amphibia</taxon>
        <taxon>Batrachia</taxon>
        <taxon>Caudata</taxon>
        <taxon>Salamandroidea</taxon>
        <taxon>Salamandridae</taxon>
        <taxon>Pleurodelinae</taxon>
        <taxon>Pleurodeles</taxon>
    </lineage>
</organism>
<evidence type="ECO:0000313" key="3">
    <source>
        <dbReference type="Proteomes" id="UP001066276"/>
    </source>
</evidence>
<keyword evidence="3" id="KW-1185">Reference proteome</keyword>